<dbReference type="InterPro" id="IPR021255">
    <property type="entry name" value="DUF2807"/>
</dbReference>
<comment type="caution">
    <text evidence="2">The sequence shown here is derived from an EMBL/GenBank/DDBJ whole genome shotgun (WGS) entry which is preliminary data.</text>
</comment>
<evidence type="ECO:0000259" key="1">
    <source>
        <dbReference type="Pfam" id="PF10988"/>
    </source>
</evidence>
<dbReference type="PROSITE" id="PS51257">
    <property type="entry name" value="PROKAR_LIPOPROTEIN"/>
    <property type="match status" value="1"/>
</dbReference>
<organism evidence="2 3">
    <name type="scientific">Labrys neptuniae</name>
    <dbReference type="NCBI Taxonomy" id="376174"/>
    <lineage>
        <taxon>Bacteria</taxon>
        <taxon>Pseudomonadati</taxon>
        <taxon>Pseudomonadota</taxon>
        <taxon>Alphaproteobacteria</taxon>
        <taxon>Hyphomicrobiales</taxon>
        <taxon>Xanthobacteraceae</taxon>
        <taxon>Labrys</taxon>
    </lineage>
</organism>
<dbReference type="Proteomes" id="UP001555786">
    <property type="component" value="Unassembled WGS sequence"/>
</dbReference>
<proteinExistence type="predicted"/>
<dbReference type="EMBL" id="JBFNQD010000015">
    <property type="protein sequence ID" value="MEW9309554.1"/>
    <property type="molecule type" value="Genomic_DNA"/>
</dbReference>
<protein>
    <submittedName>
        <fullName evidence="2">DUF2807 domain-containing protein</fullName>
    </submittedName>
</protein>
<feature type="domain" description="Putative auto-transporter adhesin head GIN" evidence="1">
    <location>
        <begin position="136"/>
        <end position="226"/>
    </location>
</feature>
<keyword evidence="3" id="KW-1185">Reference proteome</keyword>
<gene>
    <name evidence="2" type="ORF">ABXS05_28645</name>
</gene>
<reference evidence="2 3" key="1">
    <citation type="submission" date="2024-07" db="EMBL/GenBank/DDBJ databases">
        <title>Description of Labrys sedimenti sp. nov., isolated from a diclofenac-degrading enrichment culture.</title>
        <authorList>
            <person name="Tancsics A."/>
            <person name="Csepanyi A."/>
        </authorList>
    </citation>
    <scope>NUCLEOTIDE SEQUENCE [LARGE SCALE GENOMIC DNA]</scope>
    <source>
        <strain evidence="2 3">LMG 23578</strain>
    </source>
</reference>
<sequence length="242" mass="24646">MPSKLGKLAAFSFLIALACLFLGTSLAGPNYGSPWRGWHRAALTGWGSCPETPQSSDAKAGSVTLPWDNDGSLVIAVPASVSYAPGSQSSAVISGDPALIGHVRLSAGRLELDEDCDLPDGAIAVRLTGGTVRDWTVNGSGELHLAAIAQDRLDLRLHGSAQATGEGSVDQLNLRISGSGNADLAKLSAKAAEIRISGSGEAGIAASESADVTLSGSGNVTLRGKPRLTTQIHGSGRIEAIP</sequence>
<name>A0ABV3PV56_9HYPH</name>
<dbReference type="RefSeq" id="WP_367626222.1">
    <property type="nucleotide sequence ID" value="NZ_JBFNQD010000015.1"/>
</dbReference>
<evidence type="ECO:0000313" key="3">
    <source>
        <dbReference type="Proteomes" id="UP001555786"/>
    </source>
</evidence>
<accession>A0ABV3PV56</accession>
<dbReference type="Pfam" id="PF10988">
    <property type="entry name" value="DUF2807"/>
    <property type="match status" value="1"/>
</dbReference>
<dbReference type="Gene3D" id="2.160.20.120">
    <property type="match status" value="1"/>
</dbReference>
<evidence type="ECO:0000313" key="2">
    <source>
        <dbReference type="EMBL" id="MEW9309554.1"/>
    </source>
</evidence>